<comment type="caution">
    <text evidence="2">The sequence shown here is derived from an EMBL/GenBank/DDBJ whole genome shotgun (WGS) entry which is preliminary data.</text>
</comment>
<evidence type="ECO:0000313" key="3">
    <source>
        <dbReference type="Proteomes" id="UP001177744"/>
    </source>
</evidence>
<gene>
    <name evidence="2" type="ORF">QTO34_014383</name>
</gene>
<feature type="region of interest" description="Disordered" evidence="1">
    <location>
        <begin position="1"/>
        <end position="75"/>
    </location>
</feature>
<accession>A0AA40LU93</accession>
<proteinExistence type="predicted"/>
<feature type="compositionally biased region" description="Basic and acidic residues" evidence="1">
    <location>
        <begin position="53"/>
        <end position="62"/>
    </location>
</feature>
<evidence type="ECO:0000256" key="1">
    <source>
        <dbReference type="SAM" id="MobiDB-lite"/>
    </source>
</evidence>
<feature type="compositionally biased region" description="Basic and acidic residues" evidence="1">
    <location>
        <begin position="11"/>
        <end position="28"/>
    </location>
</feature>
<feature type="compositionally biased region" description="Polar residues" evidence="1">
    <location>
        <begin position="66"/>
        <end position="75"/>
    </location>
</feature>
<evidence type="ECO:0000313" key="2">
    <source>
        <dbReference type="EMBL" id="KAK1343829.1"/>
    </source>
</evidence>
<reference evidence="2" key="1">
    <citation type="submission" date="2023-06" db="EMBL/GenBank/DDBJ databases">
        <title>Reference genome for the Northern bat (Eptesicus nilssonii), a most northern bat species.</title>
        <authorList>
            <person name="Laine V.N."/>
            <person name="Pulliainen A.T."/>
            <person name="Lilley T.M."/>
        </authorList>
    </citation>
    <scope>NUCLEOTIDE SEQUENCE</scope>
    <source>
        <strain evidence="2">BLF_Eptnil</strain>
        <tissue evidence="2">Kidney</tissue>
    </source>
</reference>
<dbReference type="AlphaFoldDB" id="A0AA40LU93"/>
<organism evidence="2 3">
    <name type="scientific">Cnephaeus nilssonii</name>
    <name type="common">Northern bat</name>
    <name type="synonym">Eptesicus nilssonii</name>
    <dbReference type="NCBI Taxonomy" id="3371016"/>
    <lineage>
        <taxon>Eukaryota</taxon>
        <taxon>Metazoa</taxon>
        <taxon>Chordata</taxon>
        <taxon>Craniata</taxon>
        <taxon>Vertebrata</taxon>
        <taxon>Euteleostomi</taxon>
        <taxon>Mammalia</taxon>
        <taxon>Eutheria</taxon>
        <taxon>Laurasiatheria</taxon>
        <taxon>Chiroptera</taxon>
        <taxon>Yangochiroptera</taxon>
        <taxon>Vespertilionidae</taxon>
        <taxon>Cnephaeus</taxon>
    </lineage>
</organism>
<dbReference type="Proteomes" id="UP001177744">
    <property type="component" value="Unassembled WGS sequence"/>
</dbReference>
<keyword evidence="3" id="KW-1185">Reference proteome</keyword>
<protein>
    <submittedName>
        <fullName evidence="2">Uncharacterized protein</fullName>
    </submittedName>
</protein>
<dbReference type="EMBL" id="JAULJE010000004">
    <property type="protein sequence ID" value="KAK1343829.1"/>
    <property type="molecule type" value="Genomic_DNA"/>
</dbReference>
<name>A0AA40LU93_CNENI</name>
<sequence length="75" mass="8982">MSQPMMKKIKALAERRRSAPSLTRDKALQKWPNTKKRPHAKQNDKWLSTSEIHQYKKEKDYPKSIPSKSSPRYWE</sequence>